<feature type="binding site" evidence="7">
    <location>
        <position position="175"/>
    </location>
    <ligand>
        <name>L-aspartate</name>
        <dbReference type="ChEBI" id="CHEBI:29991"/>
    </ligand>
</feature>
<keyword evidence="7" id="KW-0963">Cytoplasm</keyword>
<name>A0A0R2XGB6_9BACT</name>
<dbReference type="Proteomes" id="UP000051220">
    <property type="component" value="Unassembled WGS sequence"/>
</dbReference>
<dbReference type="PROSITE" id="PS50862">
    <property type="entry name" value="AA_TRNA_LIGASE_II"/>
    <property type="match status" value="1"/>
</dbReference>
<reference evidence="9 10" key="1">
    <citation type="submission" date="2015-10" db="EMBL/GenBank/DDBJ databases">
        <title>Metagenome-Assembled Genomes uncover a global brackish microbiome.</title>
        <authorList>
            <person name="Hugerth L.W."/>
            <person name="Larsson J."/>
            <person name="Alneberg J."/>
            <person name="Lindh M.V."/>
            <person name="Legrand C."/>
            <person name="Pinhassi J."/>
            <person name="Andersson A.F."/>
        </authorList>
    </citation>
    <scope>NUCLEOTIDE SEQUENCE [LARGE SCALE GENOMIC DNA]</scope>
    <source>
        <strain evidence="9">BACL9 MAG-120924-bin69</strain>
    </source>
</reference>
<dbReference type="InterPro" id="IPR002312">
    <property type="entry name" value="Asp/Asn-tRNA-synth_IIb"/>
</dbReference>
<dbReference type="Pfam" id="PF02938">
    <property type="entry name" value="GAD"/>
    <property type="match status" value="1"/>
</dbReference>
<dbReference type="NCBIfam" id="TIGR00459">
    <property type="entry name" value="aspS_bact"/>
    <property type="match status" value="1"/>
</dbReference>
<dbReference type="CDD" id="cd00777">
    <property type="entry name" value="AspRS_core"/>
    <property type="match status" value="1"/>
</dbReference>
<feature type="region of interest" description="Aspartate" evidence="7">
    <location>
        <begin position="199"/>
        <end position="202"/>
    </location>
</feature>
<evidence type="ECO:0000256" key="4">
    <source>
        <dbReference type="ARBA" id="ARBA00022840"/>
    </source>
</evidence>
<dbReference type="AlphaFoldDB" id="A0A0R2XGB6"/>
<dbReference type="SUPFAM" id="SSF55261">
    <property type="entry name" value="GAD domain-like"/>
    <property type="match status" value="1"/>
</dbReference>
<feature type="site" description="Important for tRNA non-discrimination" evidence="7">
    <location>
        <position position="32"/>
    </location>
</feature>
<dbReference type="InterPro" id="IPR004115">
    <property type="entry name" value="GAD-like_sf"/>
</dbReference>
<accession>A0A0R2XGB6</accession>
<dbReference type="InterPro" id="IPR029351">
    <property type="entry name" value="GAD_dom"/>
</dbReference>
<protein>
    <recommendedName>
        <fullName evidence="7">Aspartate--tRNA(Asp/Asn) ligase</fullName>
        <ecNumber evidence="7">6.1.1.23</ecNumber>
    </recommendedName>
    <alternativeName>
        <fullName evidence="7">Aspartyl-tRNA synthetase</fullName>
        <shortName evidence="7">AspRS</shortName>
    </alternativeName>
    <alternativeName>
        <fullName evidence="7">Non-discriminating aspartyl-tRNA synthetase</fullName>
        <shortName evidence="7">ND-AspRS</shortName>
    </alternativeName>
</protein>
<keyword evidence="3 7" id="KW-0547">Nucleotide-binding</keyword>
<dbReference type="Gene3D" id="3.30.930.10">
    <property type="entry name" value="Bira Bifunctional Protein, Domain 2"/>
    <property type="match status" value="1"/>
</dbReference>
<evidence type="ECO:0000256" key="3">
    <source>
        <dbReference type="ARBA" id="ARBA00022741"/>
    </source>
</evidence>
<keyword evidence="4 7" id="KW-0067">ATP-binding</keyword>
<dbReference type="PANTHER" id="PTHR22594:SF5">
    <property type="entry name" value="ASPARTATE--TRNA LIGASE, MITOCHONDRIAL"/>
    <property type="match status" value="1"/>
</dbReference>
<evidence type="ECO:0000259" key="8">
    <source>
        <dbReference type="PROSITE" id="PS50862"/>
    </source>
</evidence>
<evidence type="ECO:0000313" key="9">
    <source>
        <dbReference type="EMBL" id="KRP33500.1"/>
    </source>
</evidence>
<dbReference type="CDD" id="cd04317">
    <property type="entry name" value="EcAspRS_like_N"/>
    <property type="match status" value="1"/>
</dbReference>
<sequence>MMKRTHTCGGLRAKDAGQKVSLAGWVSGRRDHGGVIFIDLRDREGLTQVVFNPSMAGEISALAHTLRAEFVVHVEGQVSPRPEGTKNSALATGEVEVLAEKLEILNVSETPPFPLDEAGVNEDLRLRYRYLDLRRPEMAHALQARHRAALAIRHHLSEQGFWEIETPILFKSTPEGAREYLVPSRLNPGKFYALPQSPQQFKQLLMVGGAEKYFQIARCFRDEDLRADRQPEFTQIDIEMSFIGREDIYRLIEGLIQRVWKEVSGVEIPTPFPRVPFREAMETYGVDKPDRRYGMKLADFTEVFRGSTFKVFQSAVAAGGVVKAFNAKGLACITAGQIEDLTNLAKAHGAKGLAWIKVEQGEWKSPIVKFFNEGEKKALTEKLAVEEGDLLLFGADQWLAACEVLGFVRIRCAEYLEKLGKLTLDAKKLDFHWVVDFPLLRKDPEHPALVASHHPFTAPVEEDLSLLQSHPEKVRGQHYDLVLNGVELGGGSIRIHQGKVQDQMFREILKIPPEIVSSRFGYMVEALQFGAPPHGGIALGFDRLMALLLGQASIRDVIAFPKNARGQDVMSGAPAEATARQLKEIHIKSEGPAPG</sequence>
<dbReference type="GO" id="GO:0005737">
    <property type="term" value="C:cytoplasm"/>
    <property type="evidence" value="ECO:0007669"/>
    <property type="project" value="UniProtKB-SubCell"/>
</dbReference>
<feature type="binding site" evidence="7">
    <location>
        <begin position="540"/>
        <end position="543"/>
    </location>
    <ligand>
        <name>ATP</name>
        <dbReference type="ChEBI" id="CHEBI:30616"/>
    </ligand>
</feature>
<comment type="similarity">
    <text evidence="1 7">Belongs to the class-II aminoacyl-tRNA synthetase family. Type 1 subfamily.</text>
</comment>
<dbReference type="SUPFAM" id="SSF50249">
    <property type="entry name" value="Nucleic acid-binding proteins"/>
    <property type="match status" value="1"/>
</dbReference>
<dbReference type="EC" id="6.1.1.23" evidence="7"/>
<feature type="domain" description="Aminoacyl-transfer RNA synthetases class-II family profile" evidence="8">
    <location>
        <begin position="151"/>
        <end position="574"/>
    </location>
</feature>
<dbReference type="GO" id="GO:0050560">
    <property type="term" value="F:aspartate-tRNA(Asn) ligase activity"/>
    <property type="evidence" value="ECO:0007669"/>
    <property type="project" value="UniProtKB-EC"/>
</dbReference>
<feature type="binding site" evidence="7">
    <location>
        <position position="230"/>
    </location>
    <ligand>
        <name>ATP</name>
        <dbReference type="ChEBI" id="CHEBI:30616"/>
    </ligand>
</feature>
<dbReference type="NCBIfam" id="NF001750">
    <property type="entry name" value="PRK00476.1"/>
    <property type="match status" value="1"/>
</dbReference>
<dbReference type="InterPro" id="IPR047090">
    <property type="entry name" value="AspRS_core"/>
</dbReference>
<dbReference type="SUPFAM" id="SSF55681">
    <property type="entry name" value="Class II aaRS and biotin synthetases"/>
    <property type="match status" value="1"/>
</dbReference>
<evidence type="ECO:0000256" key="6">
    <source>
        <dbReference type="ARBA" id="ARBA00023146"/>
    </source>
</evidence>
<dbReference type="GO" id="GO:0004815">
    <property type="term" value="F:aspartate-tRNA ligase activity"/>
    <property type="evidence" value="ECO:0007669"/>
    <property type="project" value="UniProtKB-UniRule"/>
</dbReference>
<dbReference type="HAMAP" id="MF_00044">
    <property type="entry name" value="Asp_tRNA_synth_type1"/>
    <property type="match status" value="1"/>
</dbReference>
<dbReference type="Pfam" id="PF01336">
    <property type="entry name" value="tRNA_anti-codon"/>
    <property type="match status" value="1"/>
</dbReference>
<dbReference type="InterPro" id="IPR004364">
    <property type="entry name" value="Aa-tRNA-synt_II"/>
</dbReference>
<gene>
    <name evidence="7" type="primary">aspS</name>
    <name evidence="9" type="ORF">ABS33_04485</name>
</gene>
<evidence type="ECO:0000256" key="7">
    <source>
        <dbReference type="HAMAP-Rule" id="MF_00044"/>
    </source>
</evidence>
<comment type="function">
    <text evidence="7">Aspartyl-tRNA synthetase with relaxed tRNA specificity since it is able to aspartylate not only its cognate tRNA(Asp) but also tRNA(Asn). Reaction proceeds in two steps: L-aspartate is first activated by ATP to form Asp-AMP and then transferred to the acceptor end of tRNA(Asp/Asn).</text>
</comment>
<dbReference type="GO" id="GO:0005524">
    <property type="term" value="F:ATP binding"/>
    <property type="evidence" value="ECO:0007669"/>
    <property type="project" value="UniProtKB-UniRule"/>
</dbReference>
<comment type="subunit">
    <text evidence="7">Homodimer.</text>
</comment>
<dbReference type="PRINTS" id="PR01042">
    <property type="entry name" value="TRNASYNTHASP"/>
</dbReference>
<keyword evidence="6 7" id="KW-0030">Aminoacyl-tRNA synthetase</keyword>
<dbReference type="GO" id="GO:0003676">
    <property type="term" value="F:nucleic acid binding"/>
    <property type="evidence" value="ECO:0007669"/>
    <property type="project" value="InterPro"/>
</dbReference>
<dbReference type="PANTHER" id="PTHR22594">
    <property type="entry name" value="ASPARTYL/LYSYL-TRNA SYNTHETASE"/>
    <property type="match status" value="1"/>
</dbReference>
<dbReference type="Pfam" id="PF00152">
    <property type="entry name" value="tRNA-synt_2"/>
    <property type="match status" value="1"/>
</dbReference>
<dbReference type="Gene3D" id="3.30.1360.30">
    <property type="entry name" value="GAD-like domain"/>
    <property type="match status" value="1"/>
</dbReference>
<comment type="caution">
    <text evidence="9">The sequence shown here is derived from an EMBL/GenBank/DDBJ whole genome shotgun (WGS) entry which is preliminary data.</text>
</comment>
<evidence type="ECO:0000256" key="1">
    <source>
        <dbReference type="ARBA" id="ARBA00006303"/>
    </source>
</evidence>
<dbReference type="InterPro" id="IPR045864">
    <property type="entry name" value="aa-tRNA-synth_II/BPL/LPL"/>
</dbReference>
<feature type="binding site" evidence="7">
    <location>
        <position position="453"/>
    </location>
    <ligand>
        <name>L-aspartate</name>
        <dbReference type="ChEBI" id="CHEBI:29991"/>
    </ligand>
</feature>
<dbReference type="InterPro" id="IPR047089">
    <property type="entry name" value="Asp-tRNA-ligase_1_N"/>
</dbReference>
<keyword evidence="5 7" id="KW-0648">Protein biosynthesis</keyword>
<comment type="catalytic activity">
    <reaction evidence="7">
        <text>tRNA(Asx) + L-aspartate + ATP = L-aspartyl-tRNA(Asx) + AMP + diphosphate</text>
        <dbReference type="Rhea" id="RHEA:18349"/>
        <dbReference type="Rhea" id="RHEA-COMP:9710"/>
        <dbReference type="Rhea" id="RHEA-COMP:9711"/>
        <dbReference type="ChEBI" id="CHEBI:29991"/>
        <dbReference type="ChEBI" id="CHEBI:30616"/>
        <dbReference type="ChEBI" id="CHEBI:33019"/>
        <dbReference type="ChEBI" id="CHEBI:78442"/>
        <dbReference type="ChEBI" id="CHEBI:78516"/>
        <dbReference type="ChEBI" id="CHEBI:456215"/>
        <dbReference type="EC" id="6.1.1.23"/>
    </reaction>
</comment>
<organism evidence="9 10">
    <name type="scientific">Verrucomicrobia subdivision 6 bacterium BACL9 MAG-120924-bin69</name>
    <dbReference type="NCBI Taxonomy" id="1655635"/>
    <lineage>
        <taxon>Bacteria</taxon>
        <taxon>Pseudomonadati</taxon>
        <taxon>Verrucomicrobiota</taxon>
        <taxon>Verrucomicrobiia</taxon>
        <taxon>Verrucomicrobiales</taxon>
        <taxon>Verrucomicrobia subdivision 6</taxon>
    </lineage>
</organism>
<proteinExistence type="inferred from homology"/>
<dbReference type="InterPro" id="IPR004365">
    <property type="entry name" value="NA-bd_OB_tRNA"/>
</dbReference>
<keyword evidence="2 7" id="KW-0436">Ligase</keyword>
<dbReference type="EMBL" id="LIDN01000130">
    <property type="protein sequence ID" value="KRP33500.1"/>
    <property type="molecule type" value="Genomic_DNA"/>
</dbReference>
<dbReference type="InterPro" id="IPR004524">
    <property type="entry name" value="Asp-tRNA-ligase_1"/>
</dbReference>
<feature type="binding site" evidence="7">
    <location>
        <begin position="221"/>
        <end position="223"/>
    </location>
    <ligand>
        <name>ATP</name>
        <dbReference type="ChEBI" id="CHEBI:30616"/>
    </ligand>
</feature>
<evidence type="ECO:0000256" key="5">
    <source>
        <dbReference type="ARBA" id="ARBA00022917"/>
    </source>
</evidence>
<comment type="subcellular location">
    <subcellularLocation>
        <location evidence="7">Cytoplasm</location>
    </subcellularLocation>
</comment>
<dbReference type="InterPro" id="IPR012340">
    <property type="entry name" value="NA-bd_OB-fold"/>
</dbReference>
<dbReference type="GO" id="GO:0006422">
    <property type="term" value="P:aspartyl-tRNA aminoacylation"/>
    <property type="evidence" value="ECO:0007669"/>
    <property type="project" value="UniProtKB-UniRule"/>
</dbReference>
<dbReference type="InterPro" id="IPR006195">
    <property type="entry name" value="aa-tRNA-synth_II"/>
</dbReference>
<evidence type="ECO:0000256" key="2">
    <source>
        <dbReference type="ARBA" id="ARBA00022598"/>
    </source>
</evidence>
<feature type="site" description="Important for tRNA non-discrimination" evidence="7">
    <location>
        <position position="84"/>
    </location>
</feature>
<dbReference type="Gene3D" id="2.40.50.140">
    <property type="entry name" value="Nucleic acid-binding proteins"/>
    <property type="match status" value="1"/>
</dbReference>
<evidence type="ECO:0000313" key="10">
    <source>
        <dbReference type="Proteomes" id="UP000051220"/>
    </source>
</evidence>
<feature type="binding site" evidence="7">
    <location>
        <position position="221"/>
    </location>
    <ligand>
        <name>L-aspartate</name>
        <dbReference type="ChEBI" id="CHEBI:29991"/>
    </ligand>
</feature>
<feature type="binding site" evidence="7">
    <location>
        <position position="487"/>
    </location>
    <ligand>
        <name>ATP</name>
        <dbReference type="ChEBI" id="CHEBI:30616"/>
    </ligand>
</feature>
<feature type="binding site" evidence="7">
    <location>
        <position position="494"/>
    </location>
    <ligand>
        <name>L-aspartate</name>
        <dbReference type="ChEBI" id="CHEBI:29991"/>
    </ligand>
</feature>